<keyword evidence="6" id="KW-1185">Reference proteome</keyword>
<dbReference type="GO" id="GO:0047372">
    <property type="term" value="F:monoacylglycerol lipase activity"/>
    <property type="evidence" value="ECO:0007669"/>
    <property type="project" value="TreeGrafter"/>
</dbReference>
<evidence type="ECO:0000259" key="4">
    <source>
        <dbReference type="Pfam" id="PF05057"/>
    </source>
</evidence>
<dbReference type="InterPro" id="IPR007751">
    <property type="entry name" value="DUF676_lipase-like"/>
</dbReference>
<keyword evidence="2" id="KW-0442">Lipid degradation</keyword>
<evidence type="ECO:0000256" key="3">
    <source>
        <dbReference type="SAM" id="Phobius"/>
    </source>
</evidence>
<proteinExistence type="inferred from homology"/>
<dbReference type="InterPro" id="IPR029058">
    <property type="entry name" value="AB_hydrolase_fold"/>
</dbReference>
<dbReference type="GO" id="GO:0016042">
    <property type="term" value="P:lipid catabolic process"/>
    <property type="evidence" value="ECO:0007669"/>
    <property type="project" value="UniProtKB-KW"/>
</dbReference>
<reference evidence="5 6" key="1">
    <citation type="submission" date="2014-03" db="EMBL/GenBank/DDBJ databases">
        <title>The genome of Kluyveromyces dobzhanskii.</title>
        <authorList>
            <person name="Nystedt B."/>
            <person name="Astrom S."/>
        </authorList>
    </citation>
    <scope>NUCLEOTIDE SEQUENCE [LARGE SCALE GENOMIC DNA]</scope>
    <source>
        <strain evidence="5 6">CBS 2104</strain>
    </source>
</reference>
<dbReference type="EMBL" id="CCBQ010000004">
    <property type="protein sequence ID" value="CDO91759.1"/>
    <property type="molecule type" value="Genomic_DNA"/>
</dbReference>
<dbReference type="SUPFAM" id="SSF53474">
    <property type="entry name" value="alpha/beta-Hydrolases"/>
    <property type="match status" value="1"/>
</dbReference>
<dbReference type="GO" id="GO:0005811">
    <property type="term" value="C:lipid droplet"/>
    <property type="evidence" value="ECO:0007669"/>
    <property type="project" value="TreeGrafter"/>
</dbReference>
<keyword evidence="3" id="KW-0812">Transmembrane</keyword>
<dbReference type="AlphaFoldDB" id="A0A0A8L0R3"/>
<feature type="transmembrane region" description="Helical" evidence="3">
    <location>
        <begin position="280"/>
        <end position="307"/>
    </location>
</feature>
<dbReference type="PANTHER" id="PTHR12482">
    <property type="entry name" value="LIPASE ROG1-RELATED-RELATED"/>
    <property type="match status" value="1"/>
</dbReference>
<feature type="domain" description="DUF676" evidence="4">
    <location>
        <begin position="10"/>
        <end position="214"/>
    </location>
</feature>
<dbReference type="Gene3D" id="3.40.50.1820">
    <property type="entry name" value="alpha/beta hydrolase"/>
    <property type="match status" value="1"/>
</dbReference>
<dbReference type="Proteomes" id="UP000031516">
    <property type="component" value="Unassembled WGS sequence"/>
</dbReference>
<name>A0A0A8L0R3_9SACH</name>
<protein>
    <submittedName>
        <fullName evidence="5">WGS project CCBQ000000000 data, contig 00107</fullName>
    </submittedName>
</protein>
<keyword evidence="3" id="KW-0472">Membrane</keyword>
<evidence type="ECO:0000313" key="5">
    <source>
        <dbReference type="EMBL" id="CDO91759.1"/>
    </source>
</evidence>
<dbReference type="OrthoDB" id="273452at2759"/>
<dbReference type="InterPro" id="IPR044294">
    <property type="entry name" value="Lipase-like"/>
</dbReference>
<comment type="similarity">
    <text evidence="1">Belongs to the putative lipase ROG1 family.</text>
</comment>
<evidence type="ECO:0000256" key="2">
    <source>
        <dbReference type="ARBA" id="ARBA00022963"/>
    </source>
</evidence>
<evidence type="ECO:0000256" key="1">
    <source>
        <dbReference type="ARBA" id="ARBA00007920"/>
    </source>
</evidence>
<accession>A0A0A8L0R3</accession>
<keyword evidence="3" id="KW-1133">Transmembrane helix</keyword>
<sequence>MAESEANDAKKKHLFILVHGLWGNHSHMDSINEMMSKTLDNFDDIVCFKPKNSGHMNSLHGLTVVSYNVLEEINSFVVEYGVEKFDRVSLIGYSMGGLVARFVIGKMVTQCKEIFEHMQPTIFVTFATPHLGVNFYQPQDKTRRTVSKRVLSSVLSVLGKTILGRSGSDIFISNRKDRVLVDLSQGEYLYGLSKFEHRICIANVKNDRTVAFYTSCITNSDPFIETGNTLKYHFKHDLPIDVSEYPVQPRILDLDSLTPGEDRAEDKTQTASFKQKMSRVAFIFVLVGFILPVIFTVNVVGTCYSYVTTYRRHSLLRYGYRKAGSKVEAPGFESGAFATLMSWVRNLIGDTINDEHDSGKDEESDWSIENNKLHRTLTSDSAQTTDVWKQFIRSHSRVWKHSKFQTLPFDESRETIYENLSKLTWIRIPVYIKALNAHDGIVARKGLKKATPYGVANVKFACELINYLLQ</sequence>
<gene>
    <name evidence="5" type="ORF">KLDO_g92</name>
</gene>
<evidence type="ECO:0000313" key="6">
    <source>
        <dbReference type="Proteomes" id="UP000031516"/>
    </source>
</evidence>
<dbReference type="GO" id="GO:0004622">
    <property type="term" value="F:phosphatidylcholine lysophospholipase activity"/>
    <property type="evidence" value="ECO:0007669"/>
    <property type="project" value="TreeGrafter"/>
</dbReference>
<dbReference type="PANTHER" id="PTHR12482:SF24">
    <property type="entry name" value="LIPID DROPLET PHOSPHOLIPASE 1"/>
    <property type="match status" value="1"/>
</dbReference>
<organism evidence="5 6">
    <name type="scientific">Kluyveromyces dobzhanskii CBS 2104</name>
    <dbReference type="NCBI Taxonomy" id="1427455"/>
    <lineage>
        <taxon>Eukaryota</taxon>
        <taxon>Fungi</taxon>
        <taxon>Dikarya</taxon>
        <taxon>Ascomycota</taxon>
        <taxon>Saccharomycotina</taxon>
        <taxon>Saccharomycetes</taxon>
        <taxon>Saccharomycetales</taxon>
        <taxon>Saccharomycetaceae</taxon>
        <taxon>Kluyveromyces</taxon>
    </lineage>
</organism>
<dbReference type="Pfam" id="PF05057">
    <property type="entry name" value="DUF676"/>
    <property type="match status" value="1"/>
</dbReference>
<keyword evidence="2" id="KW-0443">Lipid metabolism</keyword>
<comment type="caution">
    <text evidence="5">The sequence shown here is derived from an EMBL/GenBank/DDBJ whole genome shotgun (WGS) entry which is preliminary data.</text>
</comment>